<accession>A0A9P0DBF3</accession>
<gene>
    <name evidence="1" type="ORF">PSYICH_LOCUS15747</name>
</gene>
<name>A0A9P0DBF3_9CUCU</name>
<protein>
    <recommendedName>
        <fullName evidence="3">DUF659 domain-containing protein</fullName>
    </recommendedName>
</protein>
<comment type="caution">
    <text evidence="1">The sequence shown here is derived from an EMBL/GenBank/DDBJ whole genome shotgun (WGS) entry which is preliminary data.</text>
</comment>
<dbReference type="AlphaFoldDB" id="A0A9P0DBF3"/>
<reference evidence="1" key="1">
    <citation type="submission" date="2022-01" db="EMBL/GenBank/DDBJ databases">
        <authorList>
            <person name="King R."/>
        </authorList>
    </citation>
    <scope>NUCLEOTIDE SEQUENCE</scope>
</reference>
<keyword evidence="2" id="KW-1185">Reference proteome</keyword>
<dbReference type="EMBL" id="CAKMHV010000005">
    <property type="protein sequence ID" value="CAH1115876.1"/>
    <property type="molecule type" value="Genomic_DNA"/>
</dbReference>
<evidence type="ECO:0008006" key="3">
    <source>
        <dbReference type="Google" id="ProtNLM"/>
    </source>
</evidence>
<dbReference type="InterPro" id="IPR012337">
    <property type="entry name" value="RNaseH-like_sf"/>
</dbReference>
<dbReference type="SUPFAM" id="SSF53098">
    <property type="entry name" value="Ribonuclease H-like"/>
    <property type="match status" value="1"/>
</dbReference>
<dbReference type="OrthoDB" id="118457at2759"/>
<sequence length="109" mass="12155">MNLFHTLATYCISRVINSFDSSIVVGGAVTDNTSANKVAWKILEETYPNKFFHGCVCHCLNLLVKDIFGDDTQSVNSPLGKLPVFVNECKNIVVFFKNHHALNHTLKEA</sequence>
<evidence type="ECO:0000313" key="1">
    <source>
        <dbReference type="EMBL" id="CAH1115876.1"/>
    </source>
</evidence>
<dbReference type="Proteomes" id="UP001153636">
    <property type="component" value="Unassembled WGS sequence"/>
</dbReference>
<proteinExistence type="predicted"/>
<evidence type="ECO:0000313" key="2">
    <source>
        <dbReference type="Proteomes" id="UP001153636"/>
    </source>
</evidence>
<organism evidence="1 2">
    <name type="scientific">Psylliodes chrysocephalus</name>
    <dbReference type="NCBI Taxonomy" id="3402493"/>
    <lineage>
        <taxon>Eukaryota</taxon>
        <taxon>Metazoa</taxon>
        <taxon>Ecdysozoa</taxon>
        <taxon>Arthropoda</taxon>
        <taxon>Hexapoda</taxon>
        <taxon>Insecta</taxon>
        <taxon>Pterygota</taxon>
        <taxon>Neoptera</taxon>
        <taxon>Endopterygota</taxon>
        <taxon>Coleoptera</taxon>
        <taxon>Polyphaga</taxon>
        <taxon>Cucujiformia</taxon>
        <taxon>Chrysomeloidea</taxon>
        <taxon>Chrysomelidae</taxon>
        <taxon>Galerucinae</taxon>
        <taxon>Alticini</taxon>
        <taxon>Psylliodes</taxon>
    </lineage>
</organism>